<gene>
    <name evidence="1" type="ORF">GOODEAATRI_012453</name>
</gene>
<comment type="caution">
    <text evidence="1">The sequence shown here is derived from an EMBL/GenBank/DDBJ whole genome shotgun (WGS) entry which is preliminary data.</text>
</comment>
<name>A0ABV0PN98_9TELE</name>
<evidence type="ECO:0000313" key="1">
    <source>
        <dbReference type="EMBL" id="MEQ2184873.1"/>
    </source>
</evidence>
<proteinExistence type="predicted"/>
<dbReference type="InterPro" id="IPR052857">
    <property type="entry name" value="IF_Keratin-like"/>
</dbReference>
<dbReference type="PANTHER" id="PTHR47082">
    <property type="entry name" value="KERATIN-LIKE PROTEIN KRT222"/>
    <property type="match status" value="1"/>
</dbReference>
<evidence type="ECO:0000313" key="2">
    <source>
        <dbReference type="Proteomes" id="UP001476798"/>
    </source>
</evidence>
<dbReference type="PANTHER" id="PTHR47082:SF1">
    <property type="entry name" value="KERATIN-LIKE PROTEIN KRT222"/>
    <property type="match status" value="1"/>
</dbReference>
<feature type="non-terminal residue" evidence="1">
    <location>
        <position position="105"/>
    </location>
</feature>
<organism evidence="1 2">
    <name type="scientific">Goodea atripinnis</name>
    <dbReference type="NCBI Taxonomy" id="208336"/>
    <lineage>
        <taxon>Eukaryota</taxon>
        <taxon>Metazoa</taxon>
        <taxon>Chordata</taxon>
        <taxon>Craniata</taxon>
        <taxon>Vertebrata</taxon>
        <taxon>Euteleostomi</taxon>
        <taxon>Actinopterygii</taxon>
        <taxon>Neopterygii</taxon>
        <taxon>Teleostei</taxon>
        <taxon>Neoteleostei</taxon>
        <taxon>Acanthomorphata</taxon>
        <taxon>Ovalentaria</taxon>
        <taxon>Atherinomorphae</taxon>
        <taxon>Cyprinodontiformes</taxon>
        <taxon>Goodeidae</taxon>
        <taxon>Goodea</taxon>
    </lineage>
</organism>
<keyword evidence="2" id="KW-1185">Reference proteome</keyword>
<reference evidence="1 2" key="1">
    <citation type="submission" date="2021-06" db="EMBL/GenBank/DDBJ databases">
        <authorList>
            <person name="Palmer J.M."/>
        </authorList>
    </citation>
    <scope>NUCLEOTIDE SEQUENCE [LARGE SCALE GENOMIC DNA]</scope>
    <source>
        <strain evidence="1 2">GA_2019</strain>
        <tissue evidence="1">Muscle</tissue>
    </source>
</reference>
<sequence length="105" mass="11143">MELTQLLDQIRAQCNQSRPTGLAERHLGLGTVSDPAPGLVVPSQSGGGAAAAASRTNRRALTEEEAAWAQVSLGGAALKEARAELAEARKQWRSLQMEIETLHAL</sequence>
<protein>
    <submittedName>
        <fullName evidence="1">Uncharacterized protein</fullName>
    </submittedName>
</protein>
<dbReference type="Proteomes" id="UP001476798">
    <property type="component" value="Unassembled WGS sequence"/>
</dbReference>
<dbReference type="EMBL" id="JAHRIO010080762">
    <property type="protein sequence ID" value="MEQ2184873.1"/>
    <property type="molecule type" value="Genomic_DNA"/>
</dbReference>
<accession>A0ABV0PN98</accession>